<accession>E9P9Z9</accession>
<organism evidence="1">
    <name type="scientific">Saccharomyces cerevisiae</name>
    <name type="common">Baker's yeast</name>
    <dbReference type="NCBI Taxonomy" id="4932"/>
    <lineage>
        <taxon>Eukaryota</taxon>
        <taxon>Fungi</taxon>
        <taxon>Dikarya</taxon>
        <taxon>Ascomycota</taxon>
        <taxon>Saccharomycotina</taxon>
        <taxon>Saccharomycetes</taxon>
        <taxon>Saccharomycetales</taxon>
        <taxon>Saccharomycetaceae</taxon>
        <taxon>Saccharomyces</taxon>
    </lineage>
</organism>
<proteinExistence type="predicted"/>
<evidence type="ECO:0000313" key="1">
    <source>
        <dbReference type="EMBL" id="AAC49468.1"/>
    </source>
</evidence>
<name>E9P9Z9_YEASX</name>
<sequence length="131" mass="14680">MAIQIAFSLGLHPLLSSPCKIELLPIHLKVRSVATPQRCFEMHTYCISSPGVDFKIGSIFKSLMSIFILLMLGQLIGLEGEFDFISEKSSFIFLSNFILLVALSINTNSFEFEPECSAGRLVNCVKRYRLT</sequence>
<reference evidence="1" key="1">
    <citation type="journal article" date="1996" name="Yeast">
        <title>Sequence analysis of a 13.4 kbp fragment from the left arm of chromosome XV reveals a malate dehydrogenase gene, a putative Ser/Thr protein kinase, the ribosomal L25 gene and four new open reading frames.</title>
        <authorList>
            <person name="Casamayor A."/>
            <person name="Khalid H."/>
            <person name="Balcells L."/>
            <person name="Aldea M."/>
            <person name="Casas C."/>
            <person name="Herrero E."/>
            <person name="Arino J."/>
        </authorList>
    </citation>
    <scope>NUCLEOTIDE SEQUENCE</scope>
    <source>
        <strain evidence="1">FY1679</strain>
    </source>
</reference>
<protein>
    <submittedName>
        <fullName evidence="1">Uncharacterized protein</fullName>
    </submittedName>
</protein>
<dbReference type="AlphaFoldDB" id="E9P9Z9"/>
<dbReference type="EMBL" id="U41293">
    <property type="protein sequence ID" value="AAC49468.1"/>
    <property type="molecule type" value="Genomic_DNA"/>
</dbReference>